<keyword evidence="7 8" id="KW-0472">Membrane</keyword>
<feature type="transmembrane region" description="Helical" evidence="8">
    <location>
        <begin position="100"/>
        <end position="121"/>
    </location>
</feature>
<dbReference type="InterPro" id="IPR011701">
    <property type="entry name" value="MFS"/>
</dbReference>
<dbReference type="CDD" id="cd17320">
    <property type="entry name" value="MFS_MdfA_MDR_like"/>
    <property type="match status" value="1"/>
</dbReference>
<dbReference type="GO" id="GO:0005886">
    <property type="term" value="C:plasma membrane"/>
    <property type="evidence" value="ECO:0007669"/>
    <property type="project" value="UniProtKB-SubCell"/>
</dbReference>
<feature type="transmembrane region" description="Helical" evidence="8">
    <location>
        <begin position="158"/>
        <end position="179"/>
    </location>
</feature>
<dbReference type="GO" id="GO:0042910">
    <property type="term" value="F:xenobiotic transmembrane transporter activity"/>
    <property type="evidence" value="ECO:0007669"/>
    <property type="project" value="InterPro"/>
</dbReference>
<dbReference type="FunFam" id="1.20.1720.10:FF:000005">
    <property type="entry name" value="Bcr/CflA family efflux transporter"/>
    <property type="match status" value="1"/>
</dbReference>
<dbReference type="NCBIfam" id="TIGR00710">
    <property type="entry name" value="efflux_Bcr_CflA"/>
    <property type="match status" value="1"/>
</dbReference>
<feature type="transmembrane region" description="Helical" evidence="8">
    <location>
        <begin position="302"/>
        <end position="321"/>
    </location>
</feature>
<feature type="transmembrane region" description="Helical" evidence="8">
    <location>
        <begin position="342"/>
        <end position="362"/>
    </location>
</feature>
<proteinExistence type="inferred from homology"/>
<keyword evidence="11" id="KW-1185">Reference proteome</keyword>
<dbReference type="PANTHER" id="PTHR23502:SF132">
    <property type="entry name" value="POLYAMINE TRANSPORTER 2-RELATED"/>
    <property type="match status" value="1"/>
</dbReference>
<accession>A0AAX4HM24</accession>
<comment type="similarity">
    <text evidence="2">Belongs to the major facilitator superfamily. Bcr/CmlA family.</text>
</comment>
<feature type="transmembrane region" description="Helical" evidence="8">
    <location>
        <begin position="213"/>
        <end position="233"/>
    </location>
</feature>
<dbReference type="AlphaFoldDB" id="A0AAX4HM24"/>
<evidence type="ECO:0000256" key="7">
    <source>
        <dbReference type="ARBA" id="ARBA00023136"/>
    </source>
</evidence>
<evidence type="ECO:0000256" key="6">
    <source>
        <dbReference type="ARBA" id="ARBA00022989"/>
    </source>
</evidence>
<evidence type="ECO:0000256" key="3">
    <source>
        <dbReference type="ARBA" id="ARBA00022448"/>
    </source>
</evidence>
<keyword evidence="3" id="KW-0813">Transport</keyword>
<feature type="transmembrane region" description="Helical" evidence="8">
    <location>
        <begin position="368"/>
        <end position="388"/>
    </location>
</feature>
<evidence type="ECO:0000256" key="4">
    <source>
        <dbReference type="ARBA" id="ARBA00022475"/>
    </source>
</evidence>
<feature type="transmembrane region" description="Helical" evidence="8">
    <location>
        <begin position="278"/>
        <end position="296"/>
    </location>
</feature>
<feature type="transmembrane region" description="Helical" evidence="8">
    <location>
        <begin position="248"/>
        <end position="271"/>
    </location>
</feature>
<evidence type="ECO:0000256" key="5">
    <source>
        <dbReference type="ARBA" id="ARBA00022692"/>
    </source>
</evidence>
<feature type="domain" description="Major facilitator superfamily (MFS) profile" evidence="9">
    <location>
        <begin position="9"/>
        <end position="394"/>
    </location>
</feature>
<dbReference type="InterPro" id="IPR020846">
    <property type="entry name" value="MFS_dom"/>
</dbReference>
<feature type="transmembrane region" description="Helical" evidence="8">
    <location>
        <begin position="133"/>
        <end position="152"/>
    </location>
</feature>
<evidence type="ECO:0000256" key="8">
    <source>
        <dbReference type="SAM" id="Phobius"/>
    </source>
</evidence>
<gene>
    <name evidence="10" type="ORF">SOO65_16595</name>
</gene>
<evidence type="ECO:0000256" key="1">
    <source>
        <dbReference type="ARBA" id="ARBA00004651"/>
    </source>
</evidence>
<feature type="transmembrane region" description="Helical" evidence="8">
    <location>
        <begin position="45"/>
        <end position="64"/>
    </location>
</feature>
<reference evidence="10 11" key="1">
    <citation type="submission" date="2023-11" db="EMBL/GenBank/DDBJ databases">
        <title>Peredibacter starrii A3.12.</title>
        <authorList>
            <person name="Mitchell R.J."/>
        </authorList>
    </citation>
    <scope>NUCLEOTIDE SEQUENCE [LARGE SCALE GENOMIC DNA]</scope>
    <source>
        <strain evidence="10 11">A3.12</strain>
    </source>
</reference>
<evidence type="ECO:0000313" key="10">
    <source>
        <dbReference type="EMBL" id="WPU64315.1"/>
    </source>
</evidence>
<dbReference type="SUPFAM" id="SSF103473">
    <property type="entry name" value="MFS general substrate transporter"/>
    <property type="match status" value="1"/>
</dbReference>
<sequence>MNNSQRRSLILILGFLTALSPFSIDMYLSAFPLMAEYFQTDVAQVSITLSSYFIGLASGQLFYGPLMDRFGRKKPLIIGLLIYILASITCAFAKSIEALIVIRVIQAVGGCAASVGAFAMVRDLFEPRESAKVLSLLILILGVSPLLAPTVGGYLSVYFGWQSVFVALAIGSSLLLFIVTKFLPESHHADETHVLQPLPILKNYLSILREPQFYTYAIAGAVGFSGLFVYLAASPTIFMEVFKVSEQVYGWIFAFVAMGMVGTSQLNVVLLKKYSNEQILLGALCLLTLTASTFFICAYNDWYNVYGVVITMFIYLSSIGLSNPNAAALAMAPFARKAGSAAAMLGFLQMAIGSLASVMVGVLKAQQLAPIGGIFVGTSTLALLILFLGSKRIVGRTVEG</sequence>
<evidence type="ECO:0000256" key="2">
    <source>
        <dbReference type="ARBA" id="ARBA00006236"/>
    </source>
</evidence>
<evidence type="ECO:0000313" key="11">
    <source>
        <dbReference type="Proteomes" id="UP001324634"/>
    </source>
</evidence>
<keyword evidence="6 8" id="KW-1133">Transmembrane helix</keyword>
<name>A0AAX4HM24_9BACT</name>
<dbReference type="InterPro" id="IPR036259">
    <property type="entry name" value="MFS_trans_sf"/>
</dbReference>
<dbReference type="InterPro" id="IPR004812">
    <property type="entry name" value="Efflux_drug-R_Bcr/CmlA"/>
</dbReference>
<protein>
    <submittedName>
        <fullName evidence="10">Multidrug effflux MFS transporter</fullName>
    </submittedName>
</protein>
<keyword evidence="5 8" id="KW-0812">Transmembrane</keyword>
<comment type="subcellular location">
    <subcellularLocation>
        <location evidence="1">Cell membrane</location>
        <topology evidence="1">Multi-pass membrane protein</topology>
    </subcellularLocation>
</comment>
<dbReference type="Proteomes" id="UP001324634">
    <property type="component" value="Chromosome"/>
</dbReference>
<dbReference type="PROSITE" id="PS50850">
    <property type="entry name" value="MFS"/>
    <property type="match status" value="1"/>
</dbReference>
<dbReference type="KEGG" id="psti:SOO65_16595"/>
<dbReference type="PANTHER" id="PTHR23502">
    <property type="entry name" value="MAJOR FACILITATOR SUPERFAMILY"/>
    <property type="match status" value="1"/>
</dbReference>
<dbReference type="GO" id="GO:1990961">
    <property type="term" value="P:xenobiotic detoxification by transmembrane export across the plasma membrane"/>
    <property type="evidence" value="ECO:0007669"/>
    <property type="project" value="InterPro"/>
</dbReference>
<dbReference type="EMBL" id="CP139487">
    <property type="protein sequence ID" value="WPU64315.1"/>
    <property type="molecule type" value="Genomic_DNA"/>
</dbReference>
<feature type="transmembrane region" description="Helical" evidence="8">
    <location>
        <begin position="76"/>
        <end position="94"/>
    </location>
</feature>
<dbReference type="RefSeq" id="WP_321392885.1">
    <property type="nucleotide sequence ID" value="NZ_CP139487.1"/>
</dbReference>
<organism evidence="10 11">
    <name type="scientific">Peredibacter starrii</name>
    <dbReference type="NCBI Taxonomy" id="28202"/>
    <lineage>
        <taxon>Bacteria</taxon>
        <taxon>Pseudomonadati</taxon>
        <taxon>Bdellovibrionota</taxon>
        <taxon>Bacteriovoracia</taxon>
        <taxon>Bacteriovoracales</taxon>
        <taxon>Bacteriovoracaceae</taxon>
        <taxon>Peredibacter</taxon>
    </lineage>
</organism>
<dbReference type="Pfam" id="PF07690">
    <property type="entry name" value="MFS_1"/>
    <property type="match status" value="1"/>
</dbReference>
<evidence type="ECO:0000259" key="9">
    <source>
        <dbReference type="PROSITE" id="PS50850"/>
    </source>
</evidence>
<keyword evidence="4" id="KW-1003">Cell membrane</keyword>
<dbReference type="Gene3D" id="1.20.1720.10">
    <property type="entry name" value="Multidrug resistance protein D"/>
    <property type="match status" value="1"/>
</dbReference>